<dbReference type="AlphaFoldDB" id="A0AAN9ZG04"/>
<proteinExistence type="predicted"/>
<dbReference type="InterPro" id="IPR025605">
    <property type="entry name" value="OST-HTH/LOTUS_dom"/>
</dbReference>
<name>A0AAN9ZG04_9ORTH</name>
<dbReference type="Proteomes" id="UP001378592">
    <property type="component" value="Unassembled WGS sequence"/>
</dbReference>
<dbReference type="InterPro" id="IPR041966">
    <property type="entry name" value="LOTUS-like"/>
</dbReference>
<gene>
    <name evidence="2" type="ORF">R5R35_004262</name>
</gene>
<feature type="domain" description="HTH OST-type" evidence="1">
    <location>
        <begin position="2"/>
        <end position="74"/>
    </location>
</feature>
<sequence>MSWTEVESAIKSCVVSKKGVMTLTDLEGEYYELVGQAIPFRTFGCDSLEVFLHKISGVYLSQNGRGEIVITANSKKTEHIANLVKKQKADPKALKKRVSVVNID</sequence>
<protein>
    <recommendedName>
        <fullName evidence="1">HTH OST-type domain-containing protein</fullName>
    </recommendedName>
</protein>
<organism evidence="2 3">
    <name type="scientific">Gryllus longicercus</name>
    <dbReference type="NCBI Taxonomy" id="2509291"/>
    <lineage>
        <taxon>Eukaryota</taxon>
        <taxon>Metazoa</taxon>
        <taxon>Ecdysozoa</taxon>
        <taxon>Arthropoda</taxon>
        <taxon>Hexapoda</taxon>
        <taxon>Insecta</taxon>
        <taxon>Pterygota</taxon>
        <taxon>Neoptera</taxon>
        <taxon>Polyneoptera</taxon>
        <taxon>Orthoptera</taxon>
        <taxon>Ensifera</taxon>
        <taxon>Gryllidea</taxon>
        <taxon>Grylloidea</taxon>
        <taxon>Gryllidae</taxon>
        <taxon>Gryllinae</taxon>
        <taxon>Gryllus</taxon>
    </lineage>
</organism>
<dbReference type="PROSITE" id="PS51644">
    <property type="entry name" value="HTH_OST"/>
    <property type="match status" value="1"/>
</dbReference>
<accession>A0AAN9ZG04</accession>
<dbReference type="CDD" id="cd09972">
    <property type="entry name" value="LOTUS_TDRD_OSKAR"/>
    <property type="match status" value="1"/>
</dbReference>
<dbReference type="EMBL" id="JAZDUA010000018">
    <property type="protein sequence ID" value="KAK7872952.1"/>
    <property type="molecule type" value="Genomic_DNA"/>
</dbReference>
<dbReference type="Pfam" id="PF12872">
    <property type="entry name" value="OST-HTH"/>
    <property type="match status" value="1"/>
</dbReference>
<reference evidence="2 3" key="1">
    <citation type="submission" date="2024-03" db="EMBL/GenBank/DDBJ databases">
        <title>The genome assembly and annotation of the cricket Gryllus longicercus Weissman &amp; Gray.</title>
        <authorList>
            <person name="Szrajer S."/>
            <person name="Gray D."/>
            <person name="Ylla G."/>
        </authorList>
    </citation>
    <scope>NUCLEOTIDE SEQUENCE [LARGE SCALE GENOMIC DNA]</scope>
    <source>
        <strain evidence="2">DAG 2021-001</strain>
        <tissue evidence="2">Whole body minus gut</tissue>
    </source>
</reference>
<comment type="caution">
    <text evidence="2">The sequence shown here is derived from an EMBL/GenBank/DDBJ whole genome shotgun (WGS) entry which is preliminary data.</text>
</comment>
<evidence type="ECO:0000313" key="2">
    <source>
        <dbReference type="EMBL" id="KAK7872952.1"/>
    </source>
</evidence>
<dbReference type="Gene3D" id="3.30.420.610">
    <property type="entry name" value="LOTUS domain-like"/>
    <property type="match status" value="1"/>
</dbReference>
<keyword evidence="3" id="KW-1185">Reference proteome</keyword>
<evidence type="ECO:0000313" key="3">
    <source>
        <dbReference type="Proteomes" id="UP001378592"/>
    </source>
</evidence>
<evidence type="ECO:0000259" key="1">
    <source>
        <dbReference type="PROSITE" id="PS51644"/>
    </source>
</evidence>